<reference evidence="18 19" key="1">
    <citation type="submission" date="2019-06" db="EMBL/GenBank/DDBJ databases">
        <title>Persicimonas caeni gen. nov., sp. nov., a predatory bacterium isolated from solar saltern.</title>
        <authorList>
            <person name="Wang S."/>
        </authorList>
    </citation>
    <scope>NUCLEOTIDE SEQUENCE [LARGE SCALE GENOMIC DNA]</scope>
    <source>
        <strain evidence="18 19">YN101</strain>
    </source>
</reference>
<dbReference type="EMBL" id="CP041186">
    <property type="protein sequence ID" value="QDG51484.1"/>
    <property type="molecule type" value="Genomic_DNA"/>
</dbReference>
<evidence type="ECO:0000256" key="6">
    <source>
        <dbReference type="ARBA" id="ARBA00022692"/>
    </source>
</evidence>
<feature type="transmembrane region" description="Helical" evidence="13">
    <location>
        <begin position="540"/>
        <end position="559"/>
    </location>
</feature>
<evidence type="ECO:0000313" key="19">
    <source>
        <dbReference type="Proteomes" id="UP000315995"/>
    </source>
</evidence>
<evidence type="ECO:0000256" key="8">
    <source>
        <dbReference type="ARBA" id="ARBA00022989"/>
    </source>
</evidence>
<dbReference type="GO" id="GO:0051205">
    <property type="term" value="P:protein insertion into membrane"/>
    <property type="evidence" value="ECO:0007669"/>
    <property type="project" value="TreeGrafter"/>
</dbReference>
<keyword evidence="15" id="KW-0732">Signal</keyword>
<evidence type="ECO:0000256" key="14">
    <source>
        <dbReference type="SAM" id="MobiDB-lite"/>
    </source>
</evidence>
<dbReference type="AlphaFoldDB" id="A0A4Y6PT24"/>
<feature type="domain" description="Membrane insertase YidC N-terminal" evidence="17">
    <location>
        <begin position="105"/>
        <end position="382"/>
    </location>
</feature>
<keyword evidence="5 13" id="KW-1003">Cell membrane</keyword>
<dbReference type="RefSeq" id="WP_141197964.1">
    <property type="nucleotide sequence ID" value="NZ_CP041186.1"/>
</dbReference>
<keyword evidence="19" id="KW-1185">Reference proteome</keyword>
<feature type="chain" id="PRO_5030106392" description="Membrane protein insertase YidC" evidence="15">
    <location>
        <begin position="25"/>
        <end position="585"/>
    </location>
</feature>
<keyword evidence="6 13" id="KW-0812">Transmembrane</keyword>
<dbReference type="PANTHER" id="PTHR12428:SF65">
    <property type="entry name" value="CYTOCHROME C OXIDASE ASSEMBLY PROTEIN COX18, MITOCHONDRIAL"/>
    <property type="match status" value="1"/>
</dbReference>
<dbReference type="InterPro" id="IPR038221">
    <property type="entry name" value="YidC_periplasmic_sf"/>
</dbReference>
<comment type="subunit">
    <text evidence="13">Interacts with the Sec translocase complex via SecD. Specifically interacts with transmembrane segments of nascent integral membrane proteins during membrane integration.</text>
</comment>
<dbReference type="PRINTS" id="PR01900">
    <property type="entry name" value="YIDCPROTEIN"/>
</dbReference>
<accession>A0A4Y6PT24</accession>
<evidence type="ECO:0000256" key="7">
    <source>
        <dbReference type="ARBA" id="ARBA00022927"/>
    </source>
</evidence>
<protein>
    <recommendedName>
        <fullName evidence="3 13">Membrane protein insertase YidC</fullName>
    </recommendedName>
    <alternativeName>
        <fullName evidence="12 13">Foldase YidC</fullName>
    </alternativeName>
    <alternativeName>
        <fullName evidence="11 13">Membrane integrase YidC</fullName>
    </alternativeName>
    <alternativeName>
        <fullName evidence="13">Membrane protein YidC</fullName>
    </alternativeName>
</protein>
<dbReference type="InterPro" id="IPR001708">
    <property type="entry name" value="YidC/ALB3/OXA1/COX18"/>
</dbReference>
<evidence type="ECO:0000256" key="4">
    <source>
        <dbReference type="ARBA" id="ARBA00022448"/>
    </source>
</evidence>
<dbReference type="InterPro" id="IPR047196">
    <property type="entry name" value="YidC_ALB_C"/>
</dbReference>
<feature type="compositionally biased region" description="Low complexity" evidence="14">
    <location>
        <begin position="52"/>
        <end position="74"/>
    </location>
</feature>
<evidence type="ECO:0000256" key="13">
    <source>
        <dbReference type="HAMAP-Rule" id="MF_01810"/>
    </source>
</evidence>
<proteinExistence type="inferred from homology"/>
<keyword evidence="10 13" id="KW-0143">Chaperone</keyword>
<evidence type="ECO:0000259" key="16">
    <source>
        <dbReference type="Pfam" id="PF02096"/>
    </source>
</evidence>
<keyword evidence="8 13" id="KW-1133">Transmembrane helix</keyword>
<feature type="transmembrane region" description="Helical" evidence="13">
    <location>
        <begin position="394"/>
        <end position="414"/>
    </location>
</feature>
<dbReference type="GO" id="GO:0005886">
    <property type="term" value="C:plasma membrane"/>
    <property type="evidence" value="ECO:0007669"/>
    <property type="project" value="UniProtKB-SubCell"/>
</dbReference>
<evidence type="ECO:0000259" key="17">
    <source>
        <dbReference type="Pfam" id="PF14849"/>
    </source>
</evidence>
<evidence type="ECO:0000256" key="15">
    <source>
        <dbReference type="SAM" id="SignalP"/>
    </source>
</evidence>
<gene>
    <name evidence="13 18" type="primary">yidC</name>
    <name evidence="18" type="ORF">FIV42_12225</name>
</gene>
<dbReference type="PANTHER" id="PTHR12428">
    <property type="entry name" value="OXA1"/>
    <property type="match status" value="1"/>
</dbReference>
<feature type="region of interest" description="Disordered" evidence="14">
    <location>
        <begin position="28"/>
        <end position="100"/>
    </location>
</feature>
<comment type="caution">
    <text evidence="13">Lacks conserved residue(s) required for the propagation of feature annotation.</text>
</comment>
<keyword evidence="4 13" id="KW-0813">Transport</keyword>
<accession>A0A5B8Y437</accession>
<dbReference type="InterPro" id="IPR028053">
    <property type="entry name" value="Membr_insert_YidC_N"/>
</dbReference>
<evidence type="ECO:0000256" key="10">
    <source>
        <dbReference type="ARBA" id="ARBA00023186"/>
    </source>
</evidence>
<dbReference type="CDD" id="cd19961">
    <property type="entry name" value="EcYidC-like_peri"/>
    <property type="match status" value="1"/>
</dbReference>
<dbReference type="NCBIfam" id="TIGR03593">
    <property type="entry name" value="yidC_nterm"/>
    <property type="match status" value="1"/>
</dbReference>
<evidence type="ECO:0000256" key="12">
    <source>
        <dbReference type="ARBA" id="ARBA00033342"/>
    </source>
</evidence>
<comment type="similarity">
    <text evidence="2 13">Belongs to the OXA1/ALB3/YidC family. Type 1 subfamily.</text>
</comment>
<dbReference type="InterPro" id="IPR028055">
    <property type="entry name" value="YidC/Oxa/ALB_C"/>
</dbReference>
<dbReference type="Pfam" id="PF14849">
    <property type="entry name" value="YidC_periplas"/>
    <property type="match status" value="1"/>
</dbReference>
<dbReference type="PRINTS" id="PR00701">
    <property type="entry name" value="60KDINNERMP"/>
</dbReference>
<dbReference type="NCBIfam" id="TIGR03592">
    <property type="entry name" value="yidC_oxa1_cterm"/>
    <property type="match status" value="1"/>
</dbReference>
<dbReference type="InterPro" id="IPR019998">
    <property type="entry name" value="Membr_insert_YidC"/>
</dbReference>
<evidence type="ECO:0000256" key="11">
    <source>
        <dbReference type="ARBA" id="ARBA00033245"/>
    </source>
</evidence>
<evidence type="ECO:0000256" key="3">
    <source>
        <dbReference type="ARBA" id="ARBA00015325"/>
    </source>
</evidence>
<dbReference type="GO" id="GO:0032977">
    <property type="term" value="F:membrane insertase activity"/>
    <property type="evidence" value="ECO:0007669"/>
    <property type="project" value="InterPro"/>
</dbReference>
<dbReference type="Pfam" id="PF02096">
    <property type="entry name" value="60KD_IMP"/>
    <property type="match status" value="1"/>
</dbReference>
<dbReference type="CDD" id="cd20070">
    <property type="entry name" value="5TM_YidC_Alb3"/>
    <property type="match status" value="1"/>
</dbReference>
<evidence type="ECO:0000256" key="9">
    <source>
        <dbReference type="ARBA" id="ARBA00023136"/>
    </source>
</evidence>
<organism evidence="18 19">
    <name type="scientific">Persicimonas caeni</name>
    <dbReference type="NCBI Taxonomy" id="2292766"/>
    <lineage>
        <taxon>Bacteria</taxon>
        <taxon>Deltaproteobacteria</taxon>
        <taxon>Bradymonadales</taxon>
        <taxon>Bradymonadaceae</taxon>
        <taxon>Persicimonas</taxon>
    </lineage>
</organism>
<name>A0A4Y6PT24_PERCE</name>
<comment type="subcellular location">
    <subcellularLocation>
        <location evidence="1">Cell inner membrane</location>
        <topology evidence="1">Multi-pass membrane protein</topology>
    </subcellularLocation>
    <subcellularLocation>
        <location evidence="13">Cell membrane</location>
        <topology evidence="13">Multi-pass membrane protein</topology>
    </subcellularLocation>
</comment>
<dbReference type="Gene3D" id="2.70.98.90">
    <property type="match status" value="1"/>
</dbReference>
<keyword evidence="9 13" id="KW-0472">Membrane</keyword>
<dbReference type="GO" id="GO:0015031">
    <property type="term" value="P:protein transport"/>
    <property type="evidence" value="ECO:0007669"/>
    <property type="project" value="UniProtKB-KW"/>
</dbReference>
<evidence type="ECO:0000313" key="18">
    <source>
        <dbReference type="EMBL" id="QDG51484.1"/>
    </source>
</evidence>
<evidence type="ECO:0000256" key="2">
    <source>
        <dbReference type="ARBA" id="ARBA00010527"/>
    </source>
</evidence>
<feature type="domain" description="Membrane insertase YidC/Oxa/ALB C-terminal" evidence="16">
    <location>
        <begin position="394"/>
        <end position="573"/>
    </location>
</feature>
<sequence length="585" mass="66251">MEQKRFILAMVLSAAVLLIWQTFVAPPMPEEDAANGEQTVEQTADGEEAADEAQGADKQADAAEGADQQAAQQDARAEGGADDAQAEAQEPTPQPRNVAVRKDIIKSDMFTVHLTNDQARVTSVQLTEPEQYQAKGDLVGFPKEAKHYPFELDFLEQSVDFPSKPVYELVEDESVKGEGEAYDKIVYRYVDPQGRFQIDKVFSLDRDLPYVVDMDVQITNLLDKGRLVDTVALDIFEWKDPNKESSFLDFQPNEVEGVCMNSEDIERESFDSVLDSPQRFDEGETLWGAVDTRYFMMAAIPDKPVERCELKVVDSDYIRTRLVNSGFSIEPGQTETLSHKLFMGPKDVDVLNGIDDSLDGTVSLEESVDYGMFAFIARPMRWGLEKIYNFVGNWGLAIIILTFLIRGALWPINMKAYSSMERMKKVQPLLTEVKEKYEDDRQRMTEETMKIFREHNVSPAGGCLPMIMQMPILYGLYVMIYNSVELYHADFALWYTNLAEPDPYYVLPVLMGIVMFAQQKMSTVDTTNQQAMMMMKIMPFMFAGFMIFLPSGLVLYYALSLLIGVGQQFYVKKKYSGEEIEAAKA</sequence>
<keyword evidence="7 13" id="KW-0653">Protein transport</keyword>
<evidence type="ECO:0000256" key="5">
    <source>
        <dbReference type="ARBA" id="ARBA00022475"/>
    </source>
</evidence>
<dbReference type="Proteomes" id="UP000315995">
    <property type="component" value="Chromosome"/>
</dbReference>
<feature type="signal peptide" evidence="15">
    <location>
        <begin position="1"/>
        <end position="24"/>
    </location>
</feature>
<dbReference type="OrthoDB" id="9780552at2"/>
<dbReference type="HAMAP" id="MF_01810">
    <property type="entry name" value="YidC_type1"/>
    <property type="match status" value="1"/>
</dbReference>
<comment type="function">
    <text evidence="13">Required for the insertion and/or proper folding and/or complex formation of integral membrane proteins into the membrane. Involved in integration of membrane proteins that insert both dependently and independently of the Sec translocase complex, as well as at least some lipoproteins. Aids folding of multispanning membrane proteins.</text>
</comment>
<evidence type="ECO:0000256" key="1">
    <source>
        <dbReference type="ARBA" id="ARBA00004429"/>
    </source>
</evidence>
<feature type="transmembrane region" description="Helical" evidence="13">
    <location>
        <begin position="463"/>
        <end position="483"/>
    </location>
</feature>